<dbReference type="AlphaFoldDB" id="A0A285VNA5"/>
<feature type="transmembrane region" description="Helical" evidence="2">
    <location>
        <begin position="116"/>
        <end position="136"/>
    </location>
</feature>
<feature type="transmembrane region" description="Helical" evidence="2">
    <location>
        <begin position="266"/>
        <end position="285"/>
    </location>
</feature>
<sequence length="425" mass="43632">MSEDRGRREDRDRRLLAWLGAGLLAGGAPVHEVEDDVREVARTLGHPGLQVSCLPTGVTLALGPGRAATVERVEGGIRLDQVGDVAAIVGALRSGRTSPDGALARLARLRAQPHRYALPGLWAGGVLSGIGIGLVLTPAWPSVVFAGLLAPLTVALLLLSARSRTVRTITPLVAAFGTALAAFTAASAGLVDAPLWTLVAPIAVILPGALIVTGLGELAAGALVAGTGRLAHGTLQMLFFALGVAAAAAVLRVDPSLLEPTRPVGLGWWAPLLGVLVVTVAIALLESLPVRVVPWVLLTVLATYLAQQFGQDALGSRWAGAFVGALVASLVATLMEFLRPELPRVVAFLPSFWLLVPGSVGLISVAQVDVSPEAAGTAVAGVTITVVALTLGIALGSSLARPLRSGARRVGLGHLLRLLRRPARG</sequence>
<dbReference type="PANTHER" id="PTHR31082:SF4">
    <property type="entry name" value="PHEROMONE-REGULATED MEMBRANE PROTEIN 10"/>
    <property type="match status" value="1"/>
</dbReference>
<evidence type="ECO:0000259" key="3">
    <source>
        <dbReference type="Pfam" id="PF06738"/>
    </source>
</evidence>
<feature type="transmembrane region" description="Helical" evidence="2">
    <location>
        <begin position="316"/>
        <end position="338"/>
    </location>
</feature>
<dbReference type="RefSeq" id="WP_097188000.1">
    <property type="nucleotide sequence ID" value="NZ_OBQK01000005.1"/>
</dbReference>
<accession>A0A285VNA5</accession>
<feature type="transmembrane region" description="Helical" evidence="2">
    <location>
        <begin position="378"/>
        <end position="400"/>
    </location>
</feature>
<feature type="transmembrane region" description="Helical" evidence="2">
    <location>
        <begin position="237"/>
        <end position="254"/>
    </location>
</feature>
<feature type="transmembrane region" description="Helical" evidence="2">
    <location>
        <begin position="292"/>
        <end position="310"/>
    </location>
</feature>
<comment type="similarity">
    <text evidence="1">Belongs to the ThrE exporter (TC 2.A.79) family.</text>
</comment>
<dbReference type="EMBL" id="OBQK01000005">
    <property type="protein sequence ID" value="SOC55443.1"/>
    <property type="molecule type" value="Genomic_DNA"/>
</dbReference>
<name>A0A285VNA5_9MICO</name>
<gene>
    <name evidence="4" type="ORF">SAMN05421879_10586</name>
</gene>
<keyword evidence="2" id="KW-1133">Transmembrane helix</keyword>
<feature type="transmembrane region" description="Helical" evidence="2">
    <location>
        <begin position="345"/>
        <end position="366"/>
    </location>
</feature>
<dbReference type="InterPro" id="IPR051361">
    <property type="entry name" value="ThrE/Ser_Exporter"/>
</dbReference>
<dbReference type="Pfam" id="PF06738">
    <property type="entry name" value="ThrE"/>
    <property type="match status" value="1"/>
</dbReference>
<protein>
    <submittedName>
        <fullName evidence="4">Uncharacterized membrane protein YjjP, DUF1212 family</fullName>
    </submittedName>
</protein>
<feature type="transmembrane region" description="Helical" evidence="2">
    <location>
        <begin position="142"/>
        <end position="160"/>
    </location>
</feature>
<feature type="domain" description="Threonine/serine exporter-like N-terminal" evidence="3">
    <location>
        <begin position="17"/>
        <end position="250"/>
    </location>
</feature>
<proteinExistence type="inferred from homology"/>
<feature type="transmembrane region" description="Helical" evidence="2">
    <location>
        <begin position="202"/>
        <end position="225"/>
    </location>
</feature>
<keyword evidence="5" id="KW-1185">Reference proteome</keyword>
<keyword evidence="2" id="KW-0812">Transmembrane</keyword>
<evidence type="ECO:0000313" key="5">
    <source>
        <dbReference type="Proteomes" id="UP000219688"/>
    </source>
</evidence>
<feature type="transmembrane region" description="Helical" evidence="2">
    <location>
        <begin position="172"/>
        <end position="190"/>
    </location>
</feature>
<keyword evidence="2" id="KW-0472">Membrane</keyword>
<dbReference type="GO" id="GO:0022857">
    <property type="term" value="F:transmembrane transporter activity"/>
    <property type="evidence" value="ECO:0007669"/>
    <property type="project" value="InterPro"/>
</dbReference>
<evidence type="ECO:0000313" key="4">
    <source>
        <dbReference type="EMBL" id="SOC55443.1"/>
    </source>
</evidence>
<organism evidence="4 5">
    <name type="scientific">Ornithinimicrobium cerasi</name>
    <dbReference type="NCBI Taxonomy" id="2248773"/>
    <lineage>
        <taxon>Bacteria</taxon>
        <taxon>Bacillati</taxon>
        <taxon>Actinomycetota</taxon>
        <taxon>Actinomycetes</taxon>
        <taxon>Micrococcales</taxon>
        <taxon>Ornithinimicrobiaceae</taxon>
        <taxon>Ornithinimicrobium</taxon>
    </lineage>
</organism>
<dbReference type="PANTHER" id="PTHR31082">
    <property type="entry name" value="PHEROMONE-REGULATED MEMBRANE PROTEIN 10"/>
    <property type="match status" value="1"/>
</dbReference>
<evidence type="ECO:0000256" key="1">
    <source>
        <dbReference type="ARBA" id="ARBA00034125"/>
    </source>
</evidence>
<dbReference type="InterPro" id="IPR010619">
    <property type="entry name" value="ThrE-like_N"/>
</dbReference>
<reference evidence="5" key="1">
    <citation type="submission" date="2017-08" db="EMBL/GenBank/DDBJ databases">
        <authorList>
            <person name="Varghese N."/>
            <person name="Submissions S."/>
        </authorList>
    </citation>
    <scope>NUCLEOTIDE SEQUENCE [LARGE SCALE GENOMIC DNA]</scope>
    <source>
        <strain evidence="5">USBA17B2</strain>
    </source>
</reference>
<evidence type="ECO:0000256" key="2">
    <source>
        <dbReference type="SAM" id="Phobius"/>
    </source>
</evidence>
<dbReference type="Proteomes" id="UP000219688">
    <property type="component" value="Unassembled WGS sequence"/>
</dbReference>